<reference evidence="18" key="1">
    <citation type="submission" date="2025-08" db="UniProtKB">
        <authorList>
            <consortium name="Ensembl"/>
        </authorList>
    </citation>
    <scope>IDENTIFICATION</scope>
</reference>
<keyword evidence="5" id="KW-0285">Flavoprotein</keyword>
<sequence>MLSSRDRDSPALCAAMSRQDPMPRAGFSTLQPAPLQALPTTPELRGFRVAFAQQHPGESFCFPRCWHRRGFPPNAALPAMGTTPDSHLPCGRAASGGERWEFRGRGMEHRAVSSFPRLGAKPVLGGCAVRGDATSGGSTMLRALPNAAPPVPSRGAEPLPRACGAGKGWGGGGEVTPISLPAPSWFRPALCNARSAAATWVRAGVRGLCLGPRMPRGSGKGRKERNAGREEEEEEAGAVGTLEAAVREARRRAAPSVRDFRYNKQRARLVSRGSELKEGAECILYWMCRDQRVQDNWAFLYAQRLALKQELPLRVCFCLVPTFLDATIRHYGFMLRGLQEVAEECAELDIPFHLLLGCPKDVLPSFVVEHGVGGLVTDFCPLRVPRQWVEEVKERLPEDVPFAQVDAHNIVPCWVTSPKQEYSARTIRAKIHRQLPEFLTEFPPVIRHPHPPPNPPEPIAWDACYSSLQVDRTVTEVAWATPGTAAGLAMLQSFIAKRLKSFGSQRNDPNKAALSNLSPWFHFGQVSTQRAILEVQKHRRAYKESVDAFVEEAVVRRELAENFCYYNENYDSVRGAYDWAQSTLKLHAKDKRPFLYELPQLEQATTHDPLWNAAQLQMVQEGKMHGFLRMYWAKKILEWTRSPEEALQFAIYLNDRYELDGMDPNGYVGKLGGGHGRVQHGDERLDIKKNLFMIRIVKNWHRLPREVVGAPSWRHSRSGWMGALST</sequence>
<dbReference type="Proteomes" id="UP000472261">
    <property type="component" value="Unplaced"/>
</dbReference>
<feature type="domain" description="Photolyase/cryptochrome alpha/beta" evidence="17">
    <location>
        <begin position="281"/>
        <end position="413"/>
    </location>
</feature>
<dbReference type="InterPro" id="IPR036134">
    <property type="entry name" value="Crypto/Photolyase_FAD-like_sf"/>
</dbReference>
<dbReference type="FunFam" id="1.10.579.10:FF:000002">
    <property type="entry name" value="Deoxyribodipyrimidine photolyase"/>
    <property type="match status" value="1"/>
</dbReference>
<dbReference type="Gene3D" id="1.25.40.80">
    <property type="match status" value="1"/>
</dbReference>
<keyword evidence="11" id="KW-0456">Lyase</keyword>
<dbReference type="InterPro" id="IPR052219">
    <property type="entry name" value="Photolyase_Class-2"/>
</dbReference>
<keyword evidence="8" id="KW-0157">Chromophore</keyword>
<dbReference type="Pfam" id="PF00875">
    <property type="entry name" value="DNA_photolyase"/>
    <property type="match status" value="1"/>
</dbReference>
<evidence type="ECO:0000256" key="12">
    <source>
        <dbReference type="ARBA" id="ARBA00031671"/>
    </source>
</evidence>
<dbReference type="EC" id="4.1.99.3" evidence="3"/>
<dbReference type="GO" id="GO:0003677">
    <property type="term" value="F:DNA binding"/>
    <property type="evidence" value="ECO:0007669"/>
    <property type="project" value="UniProtKB-KW"/>
</dbReference>
<evidence type="ECO:0000256" key="15">
    <source>
        <dbReference type="ARBA" id="ARBA00083107"/>
    </source>
</evidence>
<dbReference type="InterPro" id="IPR032673">
    <property type="entry name" value="DNA_photolyase_2_CS"/>
</dbReference>
<dbReference type="PROSITE" id="PS51645">
    <property type="entry name" value="PHR_CRY_ALPHA_BETA"/>
    <property type="match status" value="1"/>
</dbReference>
<comment type="cofactor">
    <cofactor evidence="1">
        <name>FAD</name>
        <dbReference type="ChEBI" id="CHEBI:57692"/>
    </cofactor>
</comment>
<dbReference type="SUPFAM" id="SSF52425">
    <property type="entry name" value="Cryptochrome/photolyase, N-terminal domain"/>
    <property type="match status" value="1"/>
</dbReference>
<dbReference type="AlphaFoldDB" id="A0A669QBV2"/>
<name>A0A669QBV2_PHACC</name>
<dbReference type="GO" id="GO:0003904">
    <property type="term" value="F:deoxyribodipyrimidine photo-lyase activity"/>
    <property type="evidence" value="ECO:0007669"/>
    <property type="project" value="UniProtKB-EC"/>
</dbReference>
<dbReference type="NCBIfam" id="TIGR00591">
    <property type="entry name" value="phr2"/>
    <property type="match status" value="1"/>
</dbReference>
<evidence type="ECO:0000256" key="4">
    <source>
        <dbReference type="ARBA" id="ARBA00014046"/>
    </source>
</evidence>
<evidence type="ECO:0000256" key="6">
    <source>
        <dbReference type="ARBA" id="ARBA00022763"/>
    </source>
</evidence>
<keyword evidence="9" id="KW-0238">DNA-binding</keyword>
<dbReference type="PANTHER" id="PTHR10211">
    <property type="entry name" value="DEOXYRIBODIPYRIMIDINE PHOTOLYASE"/>
    <property type="match status" value="1"/>
</dbReference>
<evidence type="ECO:0000256" key="14">
    <source>
        <dbReference type="ARBA" id="ARBA00059220"/>
    </source>
</evidence>
<comment type="similarity">
    <text evidence="2">Belongs to the DNA photolyase class-2 family.</text>
</comment>
<evidence type="ECO:0000259" key="17">
    <source>
        <dbReference type="PROSITE" id="PS51645"/>
    </source>
</evidence>
<evidence type="ECO:0000313" key="19">
    <source>
        <dbReference type="Proteomes" id="UP000472261"/>
    </source>
</evidence>
<dbReference type="InterPro" id="IPR014729">
    <property type="entry name" value="Rossmann-like_a/b/a_fold"/>
</dbReference>
<keyword evidence="7" id="KW-0274">FAD</keyword>
<dbReference type="Ensembl" id="ENSPCLT00000015523.1">
    <property type="protein sequence ID" value="ENSPCLP00000011581.1"/>
    <property type="gene ID" value="ENSPCLG00000009561.1"/>
</dbReference>
<dbReference type="InterPro" id="IPR036155">
    <property type="entry name" value="Crypto/Photolyase_N_sf"/>
</dbReference>
<evidence type="ECO:0000256" key="2">
    <source>
        <dbReference type="ARBA" id="ARBA00006409"/>
    </source>
</evidence>
<evidence type="ECO:0000256" key="5">
    <source>
        <dbReference type="ARBA" id="ARBA00022630"/>
    </source>
</evidence>
<evidence type="ECO:0000256" key="16">
    <source>
        <dbReference type="SAM" id="MobiDB-lite"/>
    </source>
</evidence>
<evidence type="ECO:0000256" key="7">
    <source>
        <dbReference type="ARBA" id="ARBA00022827"/>
    </source>
</evidence>
<evidence type="ECO:0000313" key="18">
    <source>
        <dbReference type="Ensembl" id="ENSPCLP00000011581.1"/>
    </source>
</evidence>
<dbReference type="Gene3D" id="1.10.579.10">
    <property type="entry name" value="DNA Cyclobutane Dipyrimidine Photolyase, subunit A, domain 3"/>
    <property type="match status" value="1"/>
</dbReference>
<dbReference type="InterPro" id="IPR008148">
    <property type="entry name" value="DNA_photolyase_2"/>
</dbReference>
<organism evidence="18 19">
    <name type="scientific">Phasianus colchicus</name>
    <name type="common">Common pheasant</name>
    <dbReference type="NCBI Taxonomy" id="9054"/>
    <lineage>
        <taxon>Eukaryota</taxon>
        <taxon>Metazoa</taxon>
        <taxon>Chordata</taxon>
        <taxon>Craniata</taxon>
        <taxon>Vertebrata</taxon>
        <taxon>Euteleostomi</taxon>
        <taxon>Archelosauria</taxon>
        <taxon>Archosauria</taxon>
        <taxon>Dinosauria</taxon>
        <taxon>Saurischia</taxon>
        <taxon>Theropoda</taxon>
        <taxon>Coelurosauria</taxon>
        <taxon>Aves</taxon>
        <taxon>Neognathae</taxon>
        <taxon>Galloanserae</taxon>
        <taxon>Galliformes</taxon>
        <taxon>Phasianidae</taxon>
        <taxon>Phasianinae</taxon>
        <taxon>Phasianus</taxon>
    </lineage>
</organism>
<keyword evidence="10" id="KW-0234">DNA repair</keyword>
<accession>A0A669QBV2</accession>
<feature type="region of interest" description="Disordered" evidence="16">
    <location>
        <begin position="214"/>
        <end position="239"/>
    </location>
</feature>
<evidence type="ECO:0000256" key="9">
    <source>
        <dbReference type="ARBA" id="ARBA00023125"/>
    </source>
</evidence>
<evidence type="ECO:0000256" key="1">
    <source>
        <dbReference type="ARBA" id="ARBA00001974"/>
    </source>
</evidence>
<dbReference type="SUPFAM" id="SSF48173">
    <property type="entry name" value="Cryptochrome/photolyase FAD-binding domain"/>
    <property type="match status" value="1"/>
</dbReference>
<dbReference type="FunFam" id="1.25.40.80:FF:000004">
    <property type="entry name" value="Deoxyribodipyrimidine photolyase"/>
    <property type="match status" value="1"/>
</dbReference>
<dbReference type="FunFam" id="3.40.50.620:FF:000110">
    <property type="entry name" value="Deoxyribodipyrimidine photolyase"/>
    <property type="match status" value="1"/>
</dbReference>
<dbReference type="GO" id="GO:0009650">
    <property type="term" value="P:UV protection"/>
    <property type="evidence" value="ECO:0007669"/>
    <property type="project" value="UniProtKB-ARBA"/>
</dbReference>
<dbReference type="Gene3D" id="3.40.50.620">
    <property type="entry name" value="HUPs"/>
    <property type="match status" value="1"/>
</dbReference>
<proteinExistence type="inferred from homology"/>
<dbReference type="GO" id="GO:0000719">
    <property type="term" value="P:photoreactive repair"/>
    <property type="evidence" value="ECO:0007669"/>
    <property type="project" value="TreeGrafter"/>
</dbReference>
<evidence type="ECO:0000256" key="11">
    <source>
        <dbReference type="ARBA" id="ARBA00023239"/>
    </source>
</evidence>
<protein>
    <recommendedName>
        <fullName evidence="4">Deoxyribodipyrimidine photo-lyase</fullName>
        <ecNumber evidence="3">4.1.99.3</ecNumber>
    </recommendedName>
    <alternativeName>
        <fullName evidence="12">DNA photolyase</fullName>
    </alternativeName>
    <alternativeName>
        <fullName evidence="15">Photoreactivating enzyme</fullName>
    </alternativeName>
</protein>
<reference evidence="18" key="2">
    <citation type="submission" date="2025-09" db="UniProtKB">
        <authorList>
            <consortium name="Ensembl"/>
        </authorList>
    </citation>
    <scope>IDENTIFICATION</scope>
</reference>
<dbReference type="PROSITE" id="PS01083">
    <property type="entry name" value="DNA_PHOTOLYASES_2_1"/>
    <property type="match status" value="1"/>
</dbReference>
<evidence type="ECO:0000256" key="8">
    <source>
        <dbReference type="ARBA" id="ARBA00022991"/>
    </source>
</evidence>
<evidence type="ECO:0000256" key="13">
    <source>
        <dbReference type="ARBA" id="ARBA00033999"/>
    </source>
</evidence>
<keyword evidence="6" id="KW-0227">DNA damage</keyword>
<keyword evidence="19" id="KW-1185">Reference proteome</keyword>
<dbReference type="PANTHER" id="PTHR10211:SF0">
    <property type="entry name" value="DEOXYRIBODIPYRIMIDINE PHOTO-LYASE"/>
    <property type="match status" value="1"/>
</dbReference>
<comment type="catalytic activity">
    <reaction evidence="13">
        <text>cyclobutadipyrimidine (in DNA) = 2 pyrimidine residues (in DNA).</text>
        <dbReference type="EC" id="4.1.99.3"/>
    </reaction>
</comment>
<evidence type="ECO:0000256" key="10">
    <source>
        <dbReference type="ARBA" id="ARBA00023204"/>
    </source>
</evidence>
<dbReference type="InterPro" id="IPR006050">
    <property type="entry name" value="DNA_photolyase_N"/>
</dbReference>
<comment type="function">
    <text evidence="14">Involved in repair of UV radiation-induced DNA damage. Catalyzes the light-dependent monomerization (300-600 nm) of cyclobutyl pyrimidine dimers (in cis-syn configuration), which are formed between adjacent bases on the same DNA strand upon exposure to ultraviolet radiation.</text>
</comment>
<evidence type="ECO:0000256" key="3">
    <source>
        <dbReference type="ARBA" id="ARBA00013149"/>
    </source>
</evidence>